<reference evidence="2 3" key="1">
    <citation type="journal article" date="2018" name="Syst. Appl. Microbiol.">
        <title>Agrobacterium rosae sp. nov., isolated from galls on different agricultural crops.</title>
        <authorList>
            <person name="Kuzmanovic N."/>
            <person name="Pulawska J."/>
            <person name="Smalla K."/>
            <person name="Nesme X."/>
        </authorList>
    </citation>
    <scope>NUCLEOTIDE SEQUENCE [LARGE SCALE GENOMIC DNA]</scope>
    <source>
        <strain evidence="2 3">NCPPB 1650</strain>
    </source>
</reference>
<comment type="caution">
    <text evidence="2">The sequence shown here is derived from an EMBL/GenBank/DDBJ whole genome shotgun (WGS) entry which is preliminary data.</text>
</comment>
<name>A0AAE5S2D7_9HYPH</name>
<sequence length="188" mass="22016">METTLSNQSRSIVHGDQGGRDVIKNYYSVSSSQVAGWLKRLESQIESQNKDARDKFVQSLQFFVDRRDEADVVGLKDKIEKSTFKIDYYSALKKKEEFSKLLMKYQEFSSAQELFAYFLSIIHDVFDEKICPIIGELSYLDMQKIVDNQIIDKIFNEIGDGSDMLLINRNHVRGMIYWLADKCYVRWH</sequence>
<organism evidence="2 3">
    <name type="scientific">Agrobacterium rosae</name>
    <dbReference type="NCBI Taxonomy" id="1972867"/>
    <lineage>
        <taxon>Bacteria</taxon>
        <taxon>Pseudomonadati</taxon>
        <taxon>Pseudomonadota</taxon>
        <taxon>Alphaproteobacteria</taxon>
        <taxon>Hyphomicrobiales</taxon>
        <taxon>Rhizobiaceae</taxon>
        <taxon>Rhizobium/Agrobacterium group</taxon>
        <taxon>Agrobacterium</taxon>
    </lineage>
</organism>
<evidence type="ECO:0000313" key="3">
    <source>
        <dbReference type="Proteomes" id="UP000237447"/>
    </source>
</evidence>
<dbReference type="Pfam" id="PF20285">
    <property type="entry name" value="CTD9"/>
    <property type="match status" value="1"/>
</dbReference>
<accession>A0AAE5S2D7</accession>
<proteinExistence type="predicted"/>
<dbReference type="InterPro" id="IPR046911">
    <property type="entry name" value="ABC-3C_CTD9"/>
</dbReference>
<dbReference type="EMBL" id="NXEJ01000001">
    <property type="protein sequence ID" value="POO54312.1"/>
    <property type="molecule type" value="Genomic_DNA"/>
</dbReference>
<dbReference type="RefSeq" id="WP_103656786.1">
    <property type="nucleotide sequence ID" value="NZ_NXEJ01000001.1"/>
</dbReference>
<dbReference type="Proteomes" id="UP000237447">
    <property type="component" value="Unassembled WGS sequence"/>
</dbReference>
<dbReference type="AlphaFoldDB" id="A0AAE5S2D7"/>
<protein>
    <recommendedName>
        <fullName evidence="1">ABC-three component systems C-terminal domain-containing protein</fullName>
    </recommendedName>
</protein>
<dbReference type="GeneID" id="86878166"/>
<feature type="domain" description="ABC-three component systems C-terminal" evidence="1">
    <location>
        <begin position="74"/>
        <end position="187"/>
    </location>
</feature>
<gene>
    <name evidence="2" type="ORF">CPJ18_02085</name>
</gene>
<evidence type="ECO:0000313" key="2">
    <source>
        <dbReference type="EMBL" id="POO54312.1"/>
    </source>
</evidence>
<evidence type="ECO:0000259" key="1">
    <source>
        <dbReference type="Pfam" id="PF20285"/>
    </source>
</evidence>